<proteinExistence type="predicted"/>
<dbReference type="CDD" id="cd06170">
    <property type="entry name" value="LuxR_C_like"/>
    <property type="match status" value="1"/>
</dbReference>
<name>A0ABX1AUF6_9ACTN</name>
<dbReference type="EMBL" id="JAATEP010000001">
    <property type="protein sequence ID" value="NJP88307.1"/>
    <property type="molecule type" value="Genomic_DNA"/>
</dbReference>
<gene>
    <name evidence="2" type="ORF">HCN51_02340</name>
</gene>
<dbReference type="InterPro" id="IPR036388">
    <property type="entry name" value="WH-like_DNA-bd_sf"/>
</dbReference>
<dbReference type="SUPFAM" id="SSF46785">
    <property type="entry name" value="Winged helix' DNA-binding domain"/>
    <property type="match status" value="1"/>
</dbReference>
<dbReference type="InterPro" id="IPR051797">
    <property type="entry name" value="TrmB-like"/>
</dbReference>
<organism evidence="2 3">
    <name type="scientific">Nonomuraea composti</name>
    <dbReference type="NCBI Taxonomy" id="2720023"/>
    <lineage>
        <taxon>Bacteria</taxon>
        <taxon>Bacillati</taxon>
        <taxon>Actinomycetota</taxon>
        <taxon>Actinomycetes</taxon>
        <taxon>Streptosporangiales</taxon>
        <taxon>Streptosporangiaceae</taxon>
        <taxon>Nonomuraea</taxon>
    </lineage>
</organism>
<reference evidence="2 3" key="1">
    <citation type="submission" date="2020-03" db="EMBL/GenBank/DDBJ databases">
        <title>WGS of actinomycetes isolated from Thailand.</title>
        <authorList>
            <person name="Thawai C."/>
        </authorList>
    </citation>
    <scope>NUCLEOTIDE SEQUENCE [LARGE SCALE GENOMIC DNA]</scope>
    <source>
        <strain evidence="2 3">FMUSA5-5</strain>
    </source>
</reference>
<dbReference type="InterPro" id="IPR000792">
    <property type="entry name" value="Tscrpt_reg_LuxR_C"/>
</dbReference>
<evidence type="ECO:0000259" key="1">
    <source>
        <dbReference type="PROSITE" id="PS50043"/>
    </source>
</evidence>
<accession>A0ABX1AUF6</accession>
<evidence type="ECO:0000313" key="3">
    <source>
        <dbReference type="Proteomes" id="UP000696294"/>
    </source>
</evidence>
<dbReference type="PRINTS" id="PR00038">
    <property type="entry name" value="HTHLUXR"/>
</dbReference>
<dbReference type="InterPro" id="IPR016032">
    <property type="entry name" value="Sig_transdc_resp-reg_C-effctor"/>
</dbReference>
<dbReference type="PANTHER" id="PTHR34293:SF1">
    <property type="entry name" value="HTH-TYPE TRANSCRIPTIONAL REGULATOR TRMBL2"/>
    <property type="match status" value="1"/>
</dbReference>
<evidence type="ECO:0000313" key="2">
    <source>
        <dbReference type="EMBL" id="NJP88307.1"/>
    </source>
</evidence>
<keyword evidence="3" id="KW-1185">Reference proteome</keyword>
<dbReference type="Proteomes" id="UP000696294">
    <property type="component" value="Unassembled WGS sequence"/>
</dbReference>
<dbReference type="SMART" id="SM00421">
    <property type="entry name" value="HTH_LUXR"/>
    <property type="match status" value="1"/>
</dbReference>
<dbReference type="Gene3D" id="1.10.10.10">
    <property type="entry name" value="Winged helix-like DNA-binding domain superfamily/Winged helix DNA-binding domain"/>
    <property type="match status" value="2"/>
</dbReference>
<sequence>MNPTPPEAAMLEAIGLGRQDEEVYDALVRRTQATVAEIVADCHVPPPSARRVLQSFVELGLATRSTGRPVRYVAVSPDSGLEAILRQRERELDDVRGHIRTLMDVYRAGTRFAHPGELIEVVSGREEVNHRWVRMQQDTRVQMRGFDRPPYAAPQEHTEPNPVELQQLRNGVKYRVIYDTSVLELPGWLDDVMTGLQHGEQARIAAVPMKLGISDDRLAIIPLLRAGDSVVSASYLIHPSPLLDALIALFEALWERSRPVRFTAQEPGGEPGRELSQDEERLLTLLAAGATDKAAGRALGWSERTVQRHLTRLMGRLGVRTRFQVAMEATRRGWI</sequence>
<dbReference type="RefSeq" id="WP_168006189.1">
    <property type="nucleotide sequence ID" value="NZ_JAATEP010000001.1"/>
</dbReference>
<dbReference type="InterPro" id="IPR036390">
    <property type="entry name" value="WH_DNA-bd_sf"/>
</dbReference>
<comment type="caution">
    <text evidence="2">The sequence shown here is derived from an EMBL/GenBank/DDBJ whole genome shotgun (WGS) entry which is preliminary data.</text>
</comment>
<dbReference type="InterPro" id="IPR002831">
    <property type="entry name" value="Tscrpt_reg_TrmB_N"/>
</dbReference>
<protein>
    <submittedName>
        <fullName evidence="2">MarR family transcriptional regulator</fullName>
    </submittedName>
</protein>
<dbReference type="PANTHER" id="PTHR34293">
    <property type="entry name" value="HTH-TYPE TRANSCRIPTIONAL REGULATOR TRMBL2"/>
    <property type="match status" value="1"/>
</dbReference>
<dbReference type="SUPFAM" id="SSF46894">
    <property type="entry name" value="C-terminal effector domain of the bipartite response regulators"/>
    <property type="match status" value="1"/>
</dbReference>
<feature type="domain" description="HTH luxR-type" evidence="1">
    <location>
        <begin position="268"/>
        <end position="333"/>
    </location>
</feature>
<dbReference type="PROSITE" id="PS50043">
    <property type="entry name" value="HTH_LUXR_2"/>
    <property type="match status" value="1"/>
</dbReference>
<dbReference type="Pfam" id="PF00196">
    <property type="entry name" value="GerE"/>
    <property type="match status" value="1"/>
</dbReference>
<dbReference type="Pfam" id="PF01978">
    <property type="entry name" value="TrmB"/>
    <property type="match status" value="1"/>
</dbReference>